<proteinExistence type="predicted"/>
<feature type="compositionally biased region" description="Basic residues" evidence="1">
    <location>
        <begin position="350"/>
        <end position="367"/>
    </location>
</feature>
<dbReference type="Proteomes" id="UP000024837">
    <property type="component" value="Unassembled WGS sequence"/>
</dbReference>
<dbReference type="OrthoDB" id="10538343at2759"/>
<dbReference type="AlphaFoldDB" id="W7HJM8"/>
<sequence>MESVPIEVLIAELTASCPVNGIRPKPSRGCAALCHRASEIAETQAASHPARLMDEPELTRAELDDHFLSRAEVQAAHLSQMRLKRLWGKTIMPGELGVPVKRMSRYVFRRRGLLDHKPHDIGMMVLHWLTVLARYTEGDFDHARDALKLAYADCRSYCSKLSFKENPHSWHPGLYPSYLTIDDIWNAVQLVAPVDTNLNELGEVVPPPRPLPEVPECLAGRFSFPDIIHLDKFTAHRYKLPSPDGDPFLGFRYLPDPCPRKPARAGISPVEEAPHPPVTRLNEHSLLATPVKPFRAARPWSPPSAGPGARQPPTKDCGRQDPSSSAGRYTKSPEGAIFHKPTVPASALAARHRTHRISKPTKTRTTPRTKGTTAHMDPSEKAH</sequence>
<evidence type="ECO:0000256" key="1">
    <source>
        <dbReference type="SAM" id="MobiDB-lite"/>
    </source>
</evidence>
<gene>
    <name evidence="2" type="ORF">DRE_07203</name>
</gene>
<reference evidence="2 3" key="1">
    <citation type="submission" date="2013-05" db="EMBL/GenBank/DDBJ databases">
        <title>Drechslerella stenobrocha genome reveals carnivorous origination and mechanical trapping mechanism of predatory fungi.</title>
        <authorList>
            <person name="Liu X."/>
            <person name="Zhang W."/>
            <person name="Liu K."/>
        </authorList>
    </citation>
    <scope>NUCLEOTIDE SEQUENCE [LARGE SCALE GENOMIC DNA]</scope>
    <source>
        <strain evidence="2 3">248</strain>
    </source>
</reference>
<evidence type="ECO:0000313" key="3">
    <source>
        <dbReference type="Proteomes" id="UP000024837"/>
    </source>
</evidence>
<protein>
    <submittedName>
        <fullName evidence="2">Uncharacterized protein</fullName>
    </submittedName>
</protein>
<dbReference type="HOGENOM" id="CLU_721649_0_0_1"/>
<organism evidence="2 3">
    <name type="scientific">Drechslerella stenobrocha 248</name>
    <dbReference type="NCBI Taxonomy" id="1043628"/>
    <lineage>
        <taxon>Eukaryota</taxon>
        <taxon>Fungi</taxon>
        <taxon>Dikarya</taxon>
        <taxon>Ascomycota</taxon>
        <taxon>Pezizomycotina</taxon>
        <taxon>Orbiliomycetes</taxon>
        <taxon>Orbiliales</taxon>
        <taxon>Orbiliaceae</taxon>
        <taxon>Drechslerella</taxon>
    </lineage>
</organism>
<accession>W7HJM8</accession>
<keyword evidence="3" id="KW-1185">Reference proteome</keyword>
<feature type="region of interest" description="Disordered" evidence="1">
    <location>
        <begin position="295"/>
        <end position="383"/>
    </location>
</feature>
<name>W7HJM8_9PEZI</name>
<dbReference type="EMBL" id="KI966446">
    <property type="protein sequence ID" value="EWC44146.1"/>
    <property type="molecule type" value="Genomic_DNA"/>
</dbReference>
<evidence type="ECO:0000313" key="2">
    <source>
        <dbReference type="EMBL" id="EWC44146.1"/>
    </source>
</evidence>